<evidence type="ECO:0000313" key="2">
    <source>
        <dbReference type="Proteomes" id="UP001152795"/>
    </source>
</evidence>
<dbReference type="EMBL" id="CACRXK020006189">
    <property type="protein sequence ID" value="CAB4008647.1"/>
    <property type="molecule type" value="Genomic_DNA"/>
</dbReference>
<comment type="caution">
    <text evidence="1">The sequence shown here is derived from an EMBL/GenBank/DDBJ whole genome shotgun (WGS) entry which is preliminary data.</text>
</comment>
<evidence type="ECO:0000313" key="1">
    <source>
        <dbReference type="EMBL" id="CAB4008647.1"/>
    </source>
</evidence>
<reference evidence="1" key="1">
    <citation type="submission" date="2020-04" db="EMBL/GenBank/DDBJ databases">
        <authorList>
            <person name="Alioto T."/>
            <person name="Alioto T."/>
            <person name="Gomez Garrido J."/>
        </authorList>
    </citation>
    <scope>NUCLEOTIDE SEQUENCE</scope>
    <source>
        <strain evidence="1">A484AB</strain>
    </source>
</reference>
<accession>A0A6S7HVK0</accession>
<proteinExistence type="predicted"/>
<sequence>MADVTWALAILAGHQEHNFLAFVKQVERSNYNIFIYFLPLLLALSSTKCSHICCHCK</sequence>
<organism evidence="1 2">
    <name type="scientific">Paramuricea clavata</name>
    <name type="common">Red gorgonian</name>
    <name type="synonym">Violescent sea-whip</name>
    <dbReference type="NCBI Taxonomy" id="317549"/>
    <lineage>
        <taxon>Eukaryota</taxon>
        <taxon>Metazoa</taxon>
        <taxon>Cnidaria</taxon>
        <taxon>Anthozoa</taxon>
        <taxon>Octocorallia</taxon>
        <taxon>Malacalcyonacea</taxon>
        <taxon>Plexauridae</taxon>
        <taxon>Paramuricea</taxon>
    </lineage>
</organism>
<dbReference type="Proteomes" id="UP001152795">
    <property type="component" value="Unassembled WGS sequence"/>
</dbReference>
<protein>
    <submittedName>
        <fullName evidence="1">Uncharacterized protein</fullName>
    </submittedName>
</protein>
<keyword evidence="2" id="KW-1185">Reference proteome</keyword>
<name>A0A6S7HVK0_PARCT</name>
<gene>
    <name evidence="1" type="ORF">PACLA_8A008943</name>
</gene>
<dbReference type="AlphaFoldDB" id="A0A6S7HVK0"/>